<feature type="compositionally biased region" description="Basic residues" evidence="11">
    <location>
        <begin position="278"/>
        <end position="292"/>
    </location>
</feature>
<name>A0A8D2KWC1_VARKO</name>
<feature type="compositionally biased region" description="Polar residues" evidence="11">
    <location>
        <begin position="382"/>
        <end position="397"/>
    </location>
</feature>
<keyword evidence="4" id="KW-0832">Ubl conjugation</keyword>
<keyword evidence="5" id="KW-0007">Acetylation</keyword>
<dbReference type="OMA" id="GHTGMQA"/>
<keyword evidence="3" id="KW-0597">Phosphoprotein</keyword>
<comment type="function">
    <text evidence="8">Regulates cellular senescence through inhibition of PTEN translation. Acts as a pro-apoptotic regulator in response to DNA damage.</text>
</comment>
<comment type="subcellular location">
    <subcellularLocation>
        <location evidence="1">Nucleus</location>
        <location evidence="1">Nucleolus</location>
    </subcellularLocation>
</comment>
<evidence type="ECO:0000256" key="5">
    <source>
        <dbReference type="ARBA" id="ARBA00022990"/>
    </source>
</evidence>
<dbReference type="Proteomes" id="UP000694545">
    <property type="component" value="Unplaced"/>
</dbReference>
<comment type="similarity">
    <text evidence="9">Belongs to the universal ribosomal protein uL1 family. Highly divergent.</text>
</comment>
<proteinExistence type="inferred from homology"/>
<evidence type="ECO:0000256" key="6">
    <source>
        <dbReference type="ARBA" id="ARBA00023054"/>
    </source>
</evidence>
<dbReference type="Pfam" id="PF00687">
    <property type="entry name" value="Ribosomal_L1"/>
    <property type="match status" value="1"/>
</dbReference>
<dbReference type="FunFam" id="3.40.50.790:FF:000004">
    <property type="entry name" value="Ribosomal L1 domain-containing 1-like 1"/>
    <property type="match status" value="1"/>
</dbReference>
<evidence type="ECO:0000256" key="9">
    <source>
        <dbReference type="ARBA" id="ARBA00061550"/>
    </source>
</evidence>
<keyword evidence="2" id="KW-1017">Isopeptide bond</keyword>
<evidence type="ECO:0000256" key="11">
    <source>
        <dbReference type="SAM" id="MobiDB-lite"/>
    </source>
</evidence>
<dbReference type="InterPro" id="IPR016095">
    <property type="entry name" value="Ribosomal_uL1_3-a/b-sand"/>
</dbReference>
<accession>A0A8D2KWC1</accession>
<evidence type="ECO:0000256" key="10">
    <source>
        <dbReference type="ARBA" id="ARBA00070787"/>
    </source>
</evidence>
<feature type="region of interest" description="Disordered" evidence="11">
    <location>
        <begin position="273"/>
        <end position="460"/>
    </location>
</feature>
<dbReference type="Gene3D" id="3.40.50.790">
    <property type="match status" value="1"/>
</dbReference>
<evidence type="ECO:0000256" key="8">
    <source>
        <dbReference type="ARBA" id="ARBA00054167"/>
    </source>
</evidence>
<evidence type="ECO:0000313" key="12">
    <source>
        <dbReference type="Ensembl" id="ENSVKKP00000011940.1"/>
    </source>
</evidence>
<reference evidence="12" key="2">
    <citation type="submission" date="2025-09" db="UniProtKB">
        <authorList>
            <consortium name="Ensembl"/>
        </authorList>
    </citation>
    <scope>IDENTIFICATION</scope>
</reference>
<evidence type="ECO:0000313" key="13">
    <source>
        <dbReference type="Proteomes" id="UP000694545"/>
    </source>
</evidence>
<evidence type="ECO:0000256" key="3">
    <source>
        <dbReference type="ARBA" id="ARBA00022553"/>
    </source>
</evidence>
<reference evidence="12" key="1">
    <citation type="submission" date="2025-08" db="UniProtKB">
        <authorList>
            <consortium name="Ensembl"/>
        </authorList>
    </citation>
    <scope>IDENTIFICATION</scope>
</reference>
<keyword evidence="6" id="KW-0175">Coiled coil</keyword>
<keyword evidence="7" id="KW-0539">Nucleus</keyword>
<evidence type="ECO:0000256" key="7">
    <source>
        <dbReference type="ARBA" id="ARBA00023242"/>
    </source>
</evidence>
<organism evidence="12 13">
    <name type="scientific">Varanus komodoensis</name>
    <name type="common">Komodo dragon</name>
    <dbReference type="NCBI Taxonomy" id="61221"/>
    <lineage>
        <taxon>Eukaryota</taxon>
        <taxon>Metazoa</taxon>
        <taxon>Chordata</taxon>
        <taxon>Craniata</taxon>
        <taxon>Vertebrata</taxon>
        <taxon>Euteleostomi</taxon>
        <taxon>Lepidosauria</taxon>
        <taxon>Squamata</taxon>
        <taxon>Bifurcata</taxon>
        <taxon>Unidentata</taxon>
        <taxon>Episquamata</taxon>
        <taxon>Toxicofera</taxon>
        <taxon>Anguimorpha</taxon>
        <taxon>Paleoanguimorpha</taxon>
        <taxon>Varanoidea</taxon>
        <taxon>Varanidae</taxon>
        <taxon>Varanus</taxon>
    </lineage>
</organism>
<dbReference type="InterPro" id="IPR023674">
    <property type="entry name" value="Ribosomal_uL1-like"/>
</dbReference>
<feature type="compositionally biased region" description="Basic residues" evidence="11">
    <location>
        <begin position="442"/>
        <end position="460"/>
    </location>
</feature>
<dbReference type="InterPro" id="IPR028364">
    <property type="entry name" value="Ribosomal_uL1/biogenesis"/>
</dbReference>
<evidence type="ECO:0000256" key="2">
    <source>
        <dbReference type="ARBA" id="ARBA00022499"/>
    </source>
</evidence>
<protein>
    <recommendedName>
        <fullName evidence="10">Ribosomal L1 domain-containing protein 1</fullName>
    </recommendedName>
</protein>
<evidence type="ECO:0000256" key="4">
    <source>
        <dbReference type="ARBA" id="ARBA00022843"/>
    </source>
</evidence>
<keyword evidence="13" id="KW-1185">Reference proteome</keyword>
<sequence>MTSPKCDAPGSTWRRSVDPAAMELPLDYEQIKKAAQALLAYNAKKQKTAEKLLLNEDRNMFLMITVWKIPPREQVIKIALPHGILPETSEVCLFTKDEPGLTAEQTENMYKKLLSQHGITNITEVIPYKTLKKEYKPFEAKRRLLGRFSLFLSDDRVRRLLPSHLGKHFYKNKKAPLSVNLKAKDLAKEINRLIQGTILPVTNKGCCYTARIGHTGMEAHKIAENVVAAAKVMAVKAPQIWKSVKIFHLKTDKSVALPIFTSADLNTECLQEQTGAKVKQKKREKNRAKKNPPGKTKTAAEAEGSGVPAAGTQGEEVAKPSAMAELEQEDGEIPQLVPIETSPGEKREEVVKPSPEKEIKAVTKGSTSLLGKRKAFPRSETPLAQQATPVEAPNQQKPKPLRKDKEPKAQKQGALEKKTPQKPTGKLPATPKARKAGQSAKKAPRSPKQVPRKAKAAQSA</sequence>
<gene>
    <name evidence="12" type="primary">RSL1D1</name>
</gene>
<feature type="compositionally biased region" description="Basic and acidic residues" evidence="11">
    <location>
        <begin position="343"/>
        <end position="361"/>
    </location>
</feature>
<evidence type="ECO:0000256" key="1">
    <source>
        <dbReference type="ARBA" id="ARBA00004604"/>
    </source>
</evidence>
<feature type="compositionally biased region" description="Basic and acidic residues" evidence="11">
    <location>
        <begin position="401"/>
        <end position="419"/>
    </location>
</feature>
<dbReference type="CDD" id="cd00403">
    <property type="entry name" value="Ribosomal_L1"/>
    <property type="match status" value="1"/>
</dbReference>
<dbReference type="AlphaFoldDB" id="A0A8D2KWC1"/>
<dbReference type="Ensembl" id="ENSVKKT00000012224.1">
    <property type="protein sequence ID" value="ENSVKKP00000011940.1"/>
    <property type="gene ID" value="ENSVKKG00000008305.1"/>
</dbReference>
<dbReference type="GO" id="GO:0005730">
    <property type="term" value="C:nucleolus"/>
    <property type="evidence" value="ECO:0007669"/>
    <property type="project" value="UniProtKB-SubCell"/>
</dbReference>
<dbReference type="SUPFAM" id="SSF56808">
    <property type="entry name" value="Ribosomal protein L1"/>
    <property type="match status" value="1"/>
</dbReference>